<gene>
    <name evidence="1" type="ORF">CesoFtcFv8_013277</name>
</gene>
<keyword evidence="2" id="KW-1185">Reference proteome</keyword>
<sequence length="96" mass="10825">MKGPWSCGLRHQLITQKHRMNAVGTETRVQLSADEDSPAGWTCWDLTSYRGSRLHSLSFTAASLVFQQANLLTDWSSCLKHTTDENRTSSRDPTSR</sequence>
<evidence type="ECO:0000313" key="2">
    <source>
        <dbReference type="Proteomes" id="UP001335648"/>
    </source>
</evidence>
<dbReference type="EMBL" id="JAULUE010002055">
    <property type="protein sequence ID" value="KAK5892935.1"/>
    <property type="molecule type" value="Genomic_DNA"/>
</dbReference>
<dbReference type="AlphaFoldDB" id="A0AAN8BZ99"/>
<protein>
    <submittedName>
        <fullName evidence="1">Uncharacterized protein</fullName>
    </submittedName>
</protein>
<organism evidence="1 2">
    <name type="scientific">Champsocephalus esox</name>
    <name type="common">pike icefish</name>
    <dbReference type="NCBI Taxonomy" id="159716"/>
    <lineage>
        <taxon>Eukaryota</taxon>
        <taxon>Metazoa</taxon>
        <taxon>Chordata</taxon>
        <taxon>Craniata</taxon>
        <taxon>Vertebrata</taxon>
        <taxon>Euteleostomi</taxon>
        <taxon>Actinopterygii</taxon>
        <taxon>Neopterygii</taxon>
        <taxon>Teleostei</taxon>
        <taxon>Neoteleostei</taxon>
        <taxon>Acanthomorphata</taxon>
        <taxon>Eupercaria</taxon>
        <taxon>Perciformes</taxon>
        <taxon>Notothenioidei</taxon>
        <taxon>Channichthyidae</taxon>
        <taxon>Champsocephalus</taxon>
    </lineage>
</organism>
<name>A0AAN8BZ99_9TELE</name>
<proteinExistence type="predicted"/>
<dbReference type="Proteomes" id="UP001335648">
    <property type="component" value="Unassembled WGS sequence"/>
</dbReference>
<evidence type="ECO:0000313" key="1">
    <source>
        <dbReference type="EMBL" id="KAK5892935.1"/>
    </source>
</evidence>
<reference evidence="1 2" key="1">
    <citation type="journal article" date="2023" name="Mol. Biol. Evol.">
        <title>Genomics of Secondarily Temperate Adaptation in the Only Non-Antarctic Icefish.</title>
        <authorList>
            <person name="Rivera-Colon A.G."/>
            <person name="Rayamajhi N."/>
            <person name="Minhas B.F."/>
            <person name="Madrigal G."/>
            <person name="Bilyk K.T."/>
            <person name="Yoon V."/>
            <person name="Hune M."/>
            <person name="Gregory S."/>
            <person name="Cheng C.H.C."/>
            <person name="Catchen J.M."/>
        </authorList>
    </citation>
    <scope>NUCLEOTIDE SEQUENCE [LARGE SCALE GENOMIC DNA]</scope>
    <source>
        <strain evidence="1">JC2023a</strain>
    </source>
</reference>
<comment type="caution">
    <text evidence="1">The sequence shown here is derived from an EMBL/GenBank/DDBJ whole genome shotgun (WGS) entry which is preliminary data.</text>
</comment>
<accession>A0AAN8BZ99</accession>